<gene>
    <name evidence="2" type="ORF">FMOSSE_LOCUS10103</name>
</gene>
<dbReference type="EMBL" id="CAJVPP010003202">
    <property type="protein sequence ID" value="CAG8623307.1"/>
    <property type="molecule type" value="Genomic_DNA"/>
</dbReference>
<organism evidence="2 3">
    <name type="scientific">Funneliformis mosseae</name>
    <name type="common">Endomycorrhizal fungus</name>
    <name type="synonym">Glomus mosseae</name>
    <dbReference type="NCBI Taxonomy" id="27381"/>
    <lineage>
        <taxon>Eukaryota</taxon>
        <taxon>Fungi</taxon>
        <taxon>Fungi incertae sedis</taxon>
        <taxon>Mucoromycota</taxon>
        <taxon>Glomeromycotina</taxon>
        <taxon>Glomeromycetes</taxon>
        <taxon>Glomerales</taxon>
        <taxon>Glomeraceae</taxon>
        <taxon>Funneliformis</taxon>
    </lineage>
</organism>
<evidence type="ECO:0000313" key="2">
    <source>
        <dbReference type="EMBL" id="CAG8623307.1"/>
    </source>
</evidence>
<proteinExistence type="predicted"/>
<comment type="caution">
    <text evidence="2">The sequence shown here is derived from an EMBL/GenBank/DDBJ whole genome shotgun (WGS) entry which is preliminary data.</text>
</comment>
<protein>
    <submittedName>
        <fullName evidence="2">13290_t:CDS:1</fullName>
    </submittedName>
</protein>
<evidence type="ECO:0000313" key="3">
    <source>
        <dbReference type="Proteomes" id="UP000789375"/>
    </source>
</evidence>
<accession>A0A9N9D1B3</accession>
<keyword evidence="3" id="KW-1185">Reference proteome</keyword>
<name>A0A9N9D1B3_FUNMO</name>
<reference evidence="2" key="1">
    <citation type="submission" date="2021-06" db="EMBL/GenBank/DDBJ databases">
        <authorList>
            <person name="Kallberg Y."/>
            <person name="Tangrot J."/>
            <person name="Rosling A."/>
        </authorList>
    </citation>
    <scope>NUCLEOTIDE SEQUENCE</scope>
    <source>
        <strain evidence="2">87-6 pot B 2015</strain>
    </source>
</reference>
<dbReference type="Proteomes" id="UP000789375">
    <property type="component" value="Unassembled WGS sequence"/>
</dbReference>
<sequence>MEDKPHNGKPITMTEVSPNAKKKASLSQLNLLRESNSTFYALKTKEEKIVQMCISDNKELVYSKLEYGSYVYCDSKIDIHKYLKIININNTVQEIEFKIDHPSRSNIIWIYSTQTKSNKWMCQNVYEVPKEAELVSISKYDKIWLRINSRICEWDIVT</sequence>
<evidence type="ECO:0000256" key="1">
    <source>
        <dbReference type="SAM" id="MobiDB-lite"/>
    </source>
</evidence>
<dbReference type="AlphaFoldDB" id="A0A9N9D1B3"/>
<feature type="region of interest" description="Disordered" evidence="1">
    <location>
        <begin position="1"/>
        <end position="20"/>
    </location>
</feature>
<feature type="non-terminal residue" evidence="2">
    <location>
        <position position="158"/>
    </location>
</feature>